<feature type="compositionally biased region" description="Polar residues" evidence="1">
    <location>
        <begin position="47"/>
        <end position="59"/>
    </location>
</feature>
<evidence type="ECO:0000256" key="1">
    <source>
        <dbReference type="SAM" id="MobiDB-lite"/>
    </source>
</evidence>
<proteinExistence type="predicted"/>
<dbReference type="Proteomes" id="UP000077266">
    <property type="component" value="Unassembled WGS sequence"/>
</dbReference>
<dbReference type="EMBL" id="KV426101">
    <property type="protein sequence ID" value="KZV88404.1"/>
    <property type="molecule type" value="Genomic_DNA"/>
</dbReference>
<dbReference type="InParanoid" id="A0A165F536"/>
<protein>
    <submittedName>
        <fullName evidence="2">Uncharacterized protein</fullName>
    </submittedName>
</protein>
<name>A0A165F536_EXIGL</name>
<accession>A0A165F536</accession>
<evidence type="ECO:0000313" key="3">
    <source>
        <dbReference type="Proteomes" id="UP000077266"/>
    </source>
</evidence>
<evidence type="ECO:0000313" key="2">
    <source>
        <dbReference type="EMBL" id="KZV88404.1"/>
    </source>
</evidence>
<gene>
    <name evidence="2" type="ORF">EXIGLDRAFT_839269</name>
</gene>
<reference evidence="2 3" key="1">
    <citation type="journal article" date="2016" name="Mol. Biol. Evol.">
        <title>Comparative Genomics of Early-Diverging Mushroom-Forming Fungi Provides Insights into the Origins of Lignocellulose Decay Capabilities.</title>
        <authorList>
            <person name="Nagy L.G."/>
            <person name="Riley R."/>
            <person name="Tritt A."/>
            <person name="Adam C."/>
            <person name="Daum C."/>
            <person name="Floudas D."/>
            <person name="Sun H."/>
            <person name="Yadav J.S."/>
            <person name="Pangilinan J."/>
            <person name="Larsson K.H."/>
            <person name="Matsuura K."/>
            <person name="Barry K."/>
            <person name="Labutti K."/>
            <person name="Kuo R."/>
            <person name="Ohm R.A."/>
            <person name="Bhattacharya S.S."/>
            <person name="Shirouzu T."/>
            <person name="Yoshinaga Y."/>
            <person name="Martin F.M."/>
            <person name="Grigoriev I.V."/>
            <person name="Hibbett D.S."/>
        </authorList>
    </citation>
    <scope>NUCLEOTIDE SEQUENCE [LARGE SCALE GENOMIC DNA]</scope>
    <source>
        <strain evidence="2 3">HHB12029</strain>
    </source>
</reference>
<feature type="compositionally biased region" description="Basic and acidic residues" evidence="1">
    <location>
        <begin position="31"/>
        <end position="41"/>
    </location>
</feature>
<keyword evidence="3" id="KW-1185">Reference proteome</keyword>
<sequence>MIDWLHYKPTFLARAGDRCEPPPSSLTMSYESERNDADPNPKRTIVSEPSSSSKLSQHSGDADADAAHALTPPGRLARFEKKFFSRYVPSRDYVDVLCSRYWRYKDASFVFYRGAVLSLNHIWSRWCTANGIYRNQSYEWKVQRVDFRKVVDGLAVVWDTWEDLKYEIEKCGYRSPEDRDSFITRVHDVRLLKALDRLFTAEQFLDVEVVTPSIWKYSILCKPKHCGKFDPFRDLQRREQMRDLYELHLPEVFGYKKLESTLYHCLYYDLTFQSSGGANAAHALTPRGRLSRLEKFFGRYAPSWGYVDVLCWGYWRYKDASFVFYRGAVLSLNHIWSRWCAADRIYKNQSYEWQEQRADFRKVMNRLAIVWDKWEDLKYEIEKGGYRSSEDCDSFATRVEDVRLLNALDKLFTAEQELNFEEVPHSVWYTIICKEKHKVKFYSFTEGPQRRGQI</sequence>
<feature type="region of interest" description="Disordered" evidence="1">
    <location>
        <begin position="18"/>
        <end position="67"/>
    </location>
</feature>
<organism evidence="2 3">
    <name type="scientific">Exidia glandulosa HHB12029</name>
    <dbReference type="NCBI Taxonomy" id="1314781"/>
    <lineage>
        <taxon>Eukaryota</taxon>
        <taxon>Fungi</taxon>
        <taxon>Dikarya</taxon>
        <taxon>Basidiomycota</taxon>
        <taxon>Agaricomycotina</taxon>
        <taxon>Agaricomycetes</taxon>
        <taxon>Auriculariales</taxon>
        <taxon>Exidiaceae</taxon>
        <taxon>Exidia</taxon>
    </lineage>
</organism>
<dbReference type="AlphaFoldDB" id="A0A165F536"/>